<organism evidence="2">
    <name type="scientific">Alternaria alternata</name>
    <name type="common">Alternaria rot fungus</name>
    <name type="synonym">Torula alternata</name>
    <dbReference type="NCBI Taxonomy" id="5599"/>
    <lineage>
        <taxon>Eukaryota</taxon>
        <taxon>Fungi</taxon>
        <taxon>Dikarya</taxon>
        <taxon>Ascomycota</taxon>
        <taxon>Pezizomycotina</taxon>
        <taxon>Dothideomycetes</taxon>
        <taxon>Pleosporomycetidae</taxon>
        <taxon>Pleosporales</taxon>
        <taxon>Pleosporineae</taxon>
        <taxon>Pleosporaceae</taxon>
        <taxon>Alternaria</taxon>
        <taxon>Alternaria sect. Alternaria</taxon>
        <taxon>Alternaria alternata complex</taxon>
    </lineage>
</organism>
<name>A0A3G9H9B5_ALTAL</name>
<feature type="region of interest" description="Disordered" evidence="1">
    <location>
        <begin position="107"/>
        <end position="136"/>
    </location>
</feature>
<dbReference type="AlphaFoldDB" id="A0A3G9H9B5"/>
<accession>A0A3G9H9B5</accession>
<feature type="region of interest" description="Disordered" evidence="1">
    <location>
        <begin position="56"/>
        <end position="81"/>
    </location>
</feature>
<evidence type="ECO:0000256" key="1">
    <source>
        <dbReference type="SAM" id="MobiDB-lite"/>
    </source>
</evidence>
<sequence length="342" mass="39667">MADIKKELFGDVDDSGIQPEGLRPPRTAPQGFELEEWQQLTGDWESEEQEIRHILSLRGQADSPKKGRPTNFKQPFKGNLSTTHRAIAQRNRAATQDDETKALTAARNADRAAKHALKNRLNKRQAYKDLSESDQKKVMEDEYEKMSQKRFDNHSSAEWLEGQLQSTHQKWEKAYHKADLRAHQIKVDAAKEVDNPEEEELPRIAQRFYSRHGLVDIILRRTYFKGLEKLEKNSFDSKEEKQAFQAWVSELKPEELAIYMDKDWEQLELPPMKLGSDSLIQDNGKPYIPAADSDDCEEEIDEDSEIEDYFASLPDEYETHDEWVNKVKEVDGCETEFEGFSD</sequence>
<evidence type="ECO:0000313" key="2">
    <source>
        <dbReference type="EMBL" id="BBG74287.1"/>
    </source>
</evidence>
<proteinExistence type="predicted"/>
<dbReference type="EMBL" id="AB969680">
    <property type="protein sequence ID" value="BBG74287.1"/>
    <property type="molecule type" value="Genomic_DNA"/>
</dbReference>
<feature type="region of interest" description="Disordered" evidence="1">
    <location>
        <begin position="1"/>
        <end position="31"/>
    </location>
</feature>
<feature type="compositionally biased region" description="Basic residues" evidence="1">
    <location>
        <begin position="114"/>
        <end position="125"/>
    </location>
</feature>
<reference evidence="2" key="1">
    <citation type="submission" date="2014-06" db="EMBL/GenBank/DDBJ databases">
        <title>AAL-toxin biosynthetic genes cluster in the tomato pathotype of Alternaria alternata.</title>
        <authorList>
            <person name="Akagi Y."/>
            <person name="Akamatsu H."/>
            <person name="Takao K."/>
            <person name="Tsuge T."/>
            <person name="Kodama M."/>
        </authorList>
    </citation>
    <scope>NUCLEOTIDE SEQUENCE</scope>
    <source>
        <strain evidence="2">As-27</strain>
    </source>
</reference>
<protein>
    <submittedName>
        <fullName evidence="2">Uncharacterized protein</fullName>
    </submittedName>
</protein>
<feature type="compositionally biased region" description="Basic and acidic residues" evidence="1">
    <location>
        <begin position="126"/>
        <end position="136"/>
    </location>
</feature>